<dbReference type="Pfam" id="PF20239">
    <property type="entry name" value="DUF6596"/>
    <property type="match status" value="1"/>
</dbReference>
<keyword evidence="4" id="KW-1185">Reference proteome</keyword>
<proteinExistence type="predicted"/>
<sequence>MVRSEAAQAEAARAARDGYGRLLALLAAASGDIPAAEDALADAFERALKTWPTDGIPRSPEGWLLTVARNRLKDHWKSAATRTGVPLDPARHDVLHLDDIDPDAVGDRRLELMLVCAHPAIDHAARTPLMLNTVLGFTAAQIGGAMAVPPKTLAARLVRAKRRIKDARIPFVIPDRSALPGRLTHVLEAVYGAHAIDWPIGGREERPAMAGEALHLAETLAGLLPRDGEVHGLAALICMSSARAPARVDGQGHLVPLGEQDPTRWDADLIARGHAHLRAAHASRVLGRFGLEAAIQAVHCARRESGQTDWDSLLELHRSLHALAPSLGSSTALAAVAAEVDGPAAGLSLLEELIEPDARFQPAWATRAHLLERLDRVTEADAAYAKAVSLTTDPVDRDHLERRRAQLLSARDQPGRA</sequence>
<feature type="domain" description="DUF6596" evidence="2">
    <location>
        <begin position="182"/>
        <end position="280"/>
    </location>
</feature>
<evidence type="ECO:0000313" key="3">
    <source>
        <dbReference type="EMBL" id="USQ81513.1"/>
    </source>
</evidence>
<evidence type="ECO:0000259" key="1">
    <source>
        <dbReference type="Pfam" id="PF04542"/>
    </source>
</evidence>
<dbReference type="InterPro" id="IPR046531">
    <property type="entry name" value="DUF6596"/>
</dbReference>
<dbReference type="SUPFAM" id="SSF88946">
    <property type="entry name" value="Sigma2 domain of RNA polymerase sigma factors"/>
    <property type="match status" value="1"/>
</dbReference>
<evidence type="ECO:0000313" key="4">
    <source>
        <dbReference type="Proteomes" id="UP001056455"/>
    </source>
</evidence>
<dbReference type="Proteomes" id="UP001056455">
    <property type="component" value="Chromosome"/>
</dbReference>
<dbReference type="RefSeq" id="WP_252595029.1">
    <property type="nucleotide sequence ID" value="NZ_CP099489.1"/>
</dbReference>
<gene>
    <name evidence="3" type="ORF">NF556_07655</name>
</gene>
<dbReference type="SUPFAM" id="SSF88659">
    <property type="entry name" value="Sigma3 and sigma4 domains of RNA polymerase sigma factors"/>
    <property type="match status" value="1"/>
</dbReference>
<reference evidence="3" key="1">
    <citation type="submission" date="2022-06" db="EMBL/GenBank/DDBJ databases">
        <title>Ornithinimicrobium HY1793.</title>
        <authorList>
            <person name="Huang Y."/>
        </authorList>
    </citation>
    <scope>NUCLEOTIDE SEQUENCE</scope>
    <source>
        <strain evidence="3">HY1793</strain>
    </source>
</reference>
<dbReference type="Gene3D" id="1.10.1740.10">
    <property type="match status" value="1"/>
</dbReference>
<accession>A0ABY4YYU5</accession>
<dbReference type="Pfam" id="PF04542">
    <property type="entry name" value="Sigma70_r2"/>
    <property type="match status" value="1"/>
</dbReference>
<dbReference type="EMBL" id="CP099489">
    <property type="protein sequence ID" value="USQ81513.1"/>
    <property type="molecule type" value="Genomic_DNA"/>
</dbReference>
<name>A0ABY4YYU5_9MICO</name>
<organism evidence="3 4">
    <name type="scientific">Ornithinimicrobium faecis</name>
    <dbReference type="NCBI Taxonomy" id="2934158"/>
    <lineage>
        <taxon>Bacteria</taxon>
        <taxon>Bacillati</taxon>
        <taxon>Actinomycetota</taxon>
        <taxon>Actinomycetes</taxon>
        <taxon>Micrococcales</taxon>
        <taxon>Ornithinimicrobiaceae</taxon>
        <taxon>Ornithinimicrobium</taxon>
    </lineage>
</organism>
<dbReference type="PANTHER" id="PTHR47756:SF2">
    <property type="entry name" value="BLL6612 PROTEIN"/>
    <property type="match status" value="1"/>
</dbReference>
<protein>
    <submittedName>
        <fullName evidence="3">RNA polymerase subunit sigma-70</fullName>
    </submittedName>
</protein>
<feature type="domain" description="RNA polymerase sigma-70 region 2" evidence="1">
    <location>
        <begin position="21"/>
        <end position="80"/>
    </location>
</feature>
<evidence type="ECO:0000259" key="2">
    <source>
        <dbReference type="Pfam" id="PF20239"/>
    </source>
</evidence>
<dbReference type="InterPro" id="IPR013324">
    <property type="entry name" value="RNA_pol_sigma_r3/r4-like"/>
</dbReference>
<dbReference type="PANTHER" id="PTHR47756">
    <property type="entry name" value="BLL6612 PROTEIN-RELATED"/>
    <property type="match status" value="1"/>
</dbReference>
<dbReference type="InterPro" id="IPR007627">
    <property type="entry name" value="RNA_pol_sigma70_r2"/>
</dbReference>
<dbReference type="InterPro" id="IPR013325">
    <property type="entry name" value="RNA_pol_sigma_r2"/>
</dbReference>